<dbReference type="OrthoDB" id="5194016at2"/>
<sequence length="97" mass="10576">MPVPFAETTDDSYAEKFAANCKTRDTRRGVELIGTCPRCDHEIGLPLPDRVFLNSGTPSASKYTPVLCNCNGDHADRPVGEEGCGAYWNLNLAEEKA</sequence>
<evidence type="ECO:0000313" key="2">
    <source>
        <dbReference type="Proteomes" id="UP000198765"/>
    </source>
</evidence>
<dbReference type="RefSeq" id="WP_091192058.1">
    <property type="nucleotide sequence ID" value="NZ_LT594324.1"/>
</dbReference>
<dbReference type="EMBL" id="LT594324">
    <property type="protein sequence ID" value="SBT40920.1"/>
    <property type="molecule type" value="Genomic_DNA"/>
</dbReference>
<protein>
    <submittedName>
        <fullName evidence="1">Uncharacterized protein</fullName>
    </submittedName>
</protein>
<dbReference type="Proteomes" id="UP000198765">
    <property type="component" value="Chromosome I"/>
</dbReference>
<reference evidence="1 2" key="1">
    <citation type="submission" date="2016-06" db="EMBL/GenBank/DDBJ databases">
        <authorList>
            <person name="Kjaerup R.B."/>
            <person name="Dalgaard T.S."/>
            <person name="Juul-Madsen H.R."/>
        </authorList>
    </citation>
    <scope>NUCLEOTIDE SEQUENCE [LARGE SCALE GENOMIC DNA]</scope>
    <source>
        <strain evidence="1 2">DSM 45248</strain>
    </source>
</reference>
<evidence type="ECO:0000313" key="1">
    <source>
        <dbReference type="EMBL" id="SBT40920.1"/>
    </source>
</evidence>
<name>A0A1A8ZAM2_9ACTN</name>
<proteinExistence type="predicted"/>
<gene>
    <name evidence="1" type="ORF">GA0070621_1090</name>
</gene>
<organism evidence="1 2">
    <name type="scientific">Micromonospora narathiwatensis</name>
    <dbReference type="NCBI Taxonomy" id="299146"/>
    <lineage>
        <taxon>Bacteria</taxon>
        <taxon>Bacillati</taxon>
        <taxon>Actinomycetota</taxon>
        <taxon>Actinomycetes</taxon>
        <taxon>Micromonosporales</taxon>
        <taxon>Micromonosporaceae</taxon>
        <taxon>Micromonospora</taxon>
    </lineage>
</organism>
<dbReference type="AlphaFoldDB" id="A0A1A8ZAM2"/>
<accession>A0A1A8ZAM2</accession>
<keyword evidence="2" id="KW-1185">Reference proteome</keyword>
<dbReference type="PATRIC" id="fig|299146.4.peg.1129"/>